<name>A0A194VGF5_CYTMA</name>
<evidence type="ECO:0000313" key="2">
    <source>
        <dbReference type="Proteomes" id="UP000078576"/>
    </source>
</evidence>
<keyword evidence="2" id="KW-1185">Reference proteome</keyword>
<proteinExistence type="predicted"/>
<evidence type="ECO:0000313" key="1">
    <source>
        <dbReference type="EMBL" id="KUI62948.1"/>
    </source>
</evidence>
<dbReference type="AlphaFoldDB" id="A0A194VGF5"/>
<reference evidence="2" key="1">
    <citation type="submission" date="2014-12" db="EMBL/GenBank/DDBJ databases">
        <title>Genome Sequence of Valsa Canker Pathogens Uncovers a Specific Adaption of Colonization on Woody Bark.</title>
        <authorList>
            <person name="Yin Z."/>
            <person name="Liu H."/>
            <person name="Gao X."/>
            <person name="Li Z."/>
            <person name="Song N."/>
            <person name="Ke X."/>
            <person name="Dai Q."/>
            <person name="Wu Y."/>
            <person name="Sun Y."/>
            <person name="Xu J.-R."/>
            <person name="Kang Z.K."/>
            <person name="Wang L."/>
            <person name="Huang L."/>
        </authorList>
    </citation>
    <scope>NUCLEOTIDE SEQUENCE [LARGE SCALE GENOMIC DNA]</scope>
    <source>
        <strain evidence="2">SXYL134</strain>
    </source>
</reference>
<dbReference type="Proteomes" id="UP000078576">
    <property type="component" value="Unassembled WGS sequence"/>
</dbReference>
<protein>
    <submittedName>
        <fullName evidence="1">Uncharacterized protein</fullName>
    </submittedName>
</protein>
<dbReference type="EMBL" id="KN714846">
    <property type="protein sequence ID" value="KUI62948.1"/>
    <property type="molecule type" value="Genomic_DNA"/>
</dbReference>
<accession>A0A194VGF5</accession>
<gene>
    <name evidence="1" type="ORF">VP1G_11439</name>
</gene>
<organism evidence="1 2">
    <name type="scientific">Cytospora mali</name>
    <name type="common">Apple Valsa canker fungus</name>
    <name type="synonym">Valsa mali</name>
    <dbReference type="NCBI Taxonomy" id="578113"/>
    <lineage>
        <taxon>Eukaryota</taxon>
        <taxon>Fungi</taxon>
        <taxon>Dikarya</taxon>
        <taxon>Ascomycota</taxon>
        <taxon>Pezizomycotina</taxon>
        <taxon>Sordariomycetes</taxon>
        <taxon>Sordariomycetidae</taxon>
        <taxon>Diaporthales</taxon>
        <taxon>Cytosporaceae</taxon>
        <taxon>Cytospora</taxon>
    </lineage>
</organism>
<sequence length="59" mass="6087">MSRRQGGLFAQDAPVDEVSRRKVNGTFVGVGLKQLLGAGGPVVPGIAVVATPFLEGLRP</sequence>